<evidence type="ECO:0000256" key="4">
    <source>
        <dbReference type="ARBA" id="ARBA00023098"/>
    </source>
</evidence>
<proteinExistence type="predicted"/>
<dbReference type="InterPro" id="IPR007691">
    <property type="entry name" value="LpxD"/>
</dbReference>
<dbReference type="NCBIfam" id="NF002060">
    <property type="entry name" value="PRK00892.1"/>
    <property type="match status" value="1"/>
</dbReference>
<gene>
    <name evidence="6" type="primary">lpxD</name>
    <name evidence="6" type="ORF">ENX07_03540</name>
</gene>
<evidence type="ECO:0000256" key="5">
    <source>
        <dbReference type="ARBA" id="ARBA00023315"/>
    </source>
</evidence>
<dbReference type="AlphaFoldDB" id="A0A7C3UYG8"/>
<dbReference type="SUPFAM" id="SSF51161">
    <property type="entry name" value="Trimeric LpxA-like enzymes"/>
    <property type="match status" value="1"/>
</dbReference>
<dbReference type="GO" id="GO:0016020">
    <property type="term" value="C:membrane"/>
    <property type="evidence" value="ECO:0007669"/>
    <property type="project" value="GOC"/>
</dbReference>
<keyword evidence="3 6" id="KW-0808">Transferase</keyword>
<organism evidence="6">
    <name type="scientific">candidate division WOR-3 bacterium</name>
    <dbReference type="NCBI Taxonomy" id="2052148"/>
    <lineage>
        <taxon>Bacteria</taxon>
        <taxon>Bacteria division WOR-3</taxon>
    </lineage>
</organism>
<evidence type="ECO:0000313" key="6">
    <source>
        <dbReference type="EMBL" id="HGE99126.1"/>
    </source>
</evidence>
<keyword evidence="1" id="KW-0444">Lipid biosynthesis</keyword>
<dbReference type="CDD" id="cd03352">
    <property type="entry name" value="LbH_LpxD"/>
    <property type="match status" value="1"/>
</dbReference>
<dbReference type="Gene3D" id="2.160.10.10">
    <property type="entry name" value="Hexapeptide repeat proteins"/>
    <property type="match status" value="1"/>
</dbReference>
<dbReference type="InterPro" id="IPR001451">
    <property type="entry name" value="Hexapep"/>
</dbReference>
<keyword evidence="4" id="KW-0443">Lipid metabolism</keyword>
<dbReference type="InterPro" id="IPR011004">
    <property type="entry name" value="Trimer_LpxA-like_sf"/>
</dbReference>
<dbReference type="PANTHER" id="PTHR43378:SF2">
    <property type="entry name" value="UDP-3-O-ACYLGLUCOSAMINE N-ACYLTRANSFERASE 1, MITOCHONDRIAL-RELATED"/>
    <property type="match status" value="1"/>
</dbReference>
<dbReference type="PANTHER" id="PTHR43378">
    <property type="entry name" value="UDP-3-O-ACYLGLUCOSAMINE N-ACYLTRANSFERASE"/>
    <property type="match status" value="1"/>
</dbReference>
<dbReference type="GO" id="GO:0103118">
    <property type="term" value="F:UDP-3-O-[(3R)-3-hydroxyacyl]-glucosamine N-acyltransferase activity"/>
    <property type="evidence" value="ECO:0007669"/>
    <property type="project" value="UniProtKB-EC"/>
</dbReference>
<dbReference type="EC" id="2.3.1.191" evidence="6"/>
<dbReference type="Pfam" id="PF14602">
    <property type="entry name" value="Hexapep_2"/>
    <property type="match status" value="1"/>
</dbReference>
<comment type="caution">
    <text evidence="6">The sequence shown here is derived from an EMBL/GenBank/DDBJ whole genome shotgun (WGS) entry which is preliminary data.</text>
</comment>
<reference evidence="6" key="1">
    <citation type="journal article" date="2020" name="mSystems">
        <title>Genome- and Community-Level Interaction Insights into Carbon Utilization and Element Cycling Functions of Hydrothermarchaeota in Hydrothermal Sediment.</title>
        <authorList>
            <person name="Zhou Z."/>
            <person name="Liu Y."/>
            <person name="Xu W."/>
            <person name="Pan J."/>
            <person name="Luo Z.H."/>
            <person name="Li M."/>
        </authorList>
    </citation>
    <scope>NUCLEOTIDE SEQUENCE [LARGE SCALE GENOMIC DNA]</scope>
    <source>
        <strain evidence="6">SpSt-906</strain>
    </source>
</reference>
<dbReference type="NCBIfam" id="TIGR01853">
    <property type="entry name" value="lipid_A_lpxD"/>
    <property type="match status" value="1"/>
</dbReference>
<evidence type="ECO:0000256" key="2">
    <source>
        <dbReference type="ARBA" id="ARBA00022556"/>
    </source>
</evidence>
<dbReference type="GO" id="GO:0016410">
    <property type="term" value="F:N-acyltransferase activity"/>
    <property type="evidence" value="ECO:0007669"/>
    <property type="project" value="InterPro"/>
</dbReference>
<dbReference type="EMBL" id="DTMQ01000019">
    <property type="protein sequence ID" value="HGE99126.1"/>
    <property type="molecule type" value="Genomic_DNA"/>
</dbReference>
<dbReference type="Pfam" id="PF00132">
    <property type="entry name" value="Hexapep"/>
    <property type="match status" value="1"/>
</dbReference>
<keyword evidence="2" id="KW-0441">Lipid A biosynthesis</keyword>
<accession>A0A7C3UYG8</accession>
<sequence length="217" mass="23672">MVAKETSIQRGKLVYIHEKARLGKGVKVYPFVYIGAEVEVGADSIIFPHSVILRRTRVGKRVIIGPGAMIGFDGFGYEREGEGYKRIPHQGWVVIEDDCEIGANVTIALAKRGETRIGRGTKIDSLVHIGHNVQIGRNCLIIAQVGIGGSAEIGNNVILAGQVGIKDHVKIGDNSVIYAKSALFKSCPEGARYFGIPARPYKEAFRALARIYKKIKT</sequence>
<evidence type="ECO:0000256" key="1">
    <source>
        <dbReference type="ARBA" id="ARBA00022516"/>
    </source>
</evidence>
<keyword evidence="5 6" id="KW-0012">Acyltransferase</keyword>
<protein>
    <submittedName>
        <fullName evidence="6">UDP-3-O-(3-hydroxymyristoyl)glucosamine N-acyltransferase</fullName>
        <ecNumber evidence="6">2.3.1.191</ecNumber>
    </submittedName>
</protein>
<dbReference type="GO" id="GO:0009245">
    <property type="term" value="P:lipid A biosynthetic process"/>
    <property type="evidence" value="ECO:0007669"/>
    <property type="project" value="UniProtKB-KW"/>
</dbReference>
<name>A0A7C3UYG8_UNCW3</name>
<evidence type="ECO:0000256" key="3">
    <source>
        <dbReference type="ARBA" id="ARBA00022679"/>
    </source>
</evidence>